<dbReference type="WBParaSite" id="HNAJ_0000884101-mRNA-1">
    <property type="protein sequence ID" value="HNAJ_0000884101-mRNA-1"/>
    <property type="gene ID" value="HNAJ_0000884101"/>
</dbReference>
<reference evidence="3" key="1">
    <citation type="submission" date="2017-02" db="UniProtKB">
        <authorList>
            <consortium name="WormBaseParasite"/>
        </authorList>
    </citation>
    <scope>IDENTIFICATION</scope>
</reference>
<protein>
    <submittedName>
        <fullName evidence="1 3">Uncharacterized protein</fullName>
    </submittedName>
</protein>
<evidence type="ECO:0000313" key="3">
    <source>
        <dbReference type="WBParaSite" id="HNAJ_0000884101-mRNA-1"/>
    </source>
</evidence>
<proteinExistence type="predicted"/>
<reference evidence="1 2" key="2">
    <citation type="submission" date="2018-11" db="EMBL/GenBank/DDBJ databases">
        <authorList>
            <consortium name="Pathogen Informatics"/>
        </authorList>
    </citation>
    <scope>NUCLEOTIDE SEQUENCE [LARGE SCALE GENOMIC DNA]</scope>
</reference>
<accession>A0A0R3TN96</accession>
<evidence type="ECO:0000313" key="1">
    <source>
        <dbReference type="EMBL" id="VDO04985.1"/>
    </source>
</evidence>
<organism evidence="3">
    <name type="scientific">Rodentolepis nana</name>
    <name type="common">Dwarf tapeworm</name>
    <name type="synonym">Hymenolepis nana</name>
    <dbReference type="NCBI Taxonomy" id="102285"/>
    <lineage>
        <taxon>Eukaryota</taxon>
        <taxon>Metazoa</taxon>
        <taxon>Spiralia</taxon>
        <taxon>Lophotrochozoa</taxon>
        <taxon>Platyhelminthes</taxon>
        <taxon>Cestoda</taxon>
        <taxon>Eucestoda</taxon>
        <taxon>Cyclophyllidea</taxon>
        <taxon>Hymenolepididae</taxon>
        <taxon>Rodentolepis</taxon>
    </lineage>
</organism>
<sequence>MLDETGGVSHFCGSFVYRSRAVVMETMGSTELVECGVNQSVCGFEARRTNWNLPLEIGAPCFCCGRLLTASMADCMVAWPIELYGGVDRLCLNLPLPHCLAQS</sequence>
<gene>
    <name evidence="1" type="ORF">HNAJ_LOCUS8837</name>
</gene>
<evidence type="ECO:0000313" key="2">
    <source>
        <dbReference type="Proteomes" id="UP000278807"/>
    </source>
</evidence>
<dbReference type="AlphaFoldDB" id="A0A0R3TN96"/>
<dbReference type="Proteomes" id="UP000278807">
    <property type="component" value="Unassembled WGS sequence"/>
</dbReference>
<name>A0A0R3TN96_RODNA</name>
<dbReference type="EMBL" id="UZAE01012403">
    <property type="protein sequence ID" value="VDO04985.1"/>
    <property type="molecule type" value="Genomic_DNA"/>
</dbReference>
<keyword evidence="2" id="KW-1185">Reference proteome</keyword>